<name>A0ACB5S5G1_9PEZI</name>
<reference evidence="1" key="1">
    <citation type="submission" date="2024-09" db="EMBL/GenBank/DDBJ databases">
        <title>Draft Genome Sequences of Neofusicoccum parvum.</title>
        <authorList>
            <person name="Ashida A."/>
            <person name="Camagna M."/>
            <person name="Tanaka A."/>
            <person name="Takemoto D."/>
        </authorList>
    </citation>
    <scope>NUCLEOTIDE SEQUENCE</scope>
    <source>
        <strain evidence="1">PPO83</strain>
    </source>
</reference>
<evidence type="ECO:0000313" key="2">
    <source>
        <dbReference type="Proteomes" id="UP001165186"/>
    </source>
</evidence>
<sequence length="515" mass="55412">MASPQQDDAGSALPPTTVVESSSSPISPSSASPAANRPGLPAVARSSTASLASNATSRLRSASLKLLDTDLPPGFMAATGGAAARMHSVSDIRRGSLGGGSPISPVSRRDSDLSSGRRKFSRTGTGLSIKAQEEPLKEEERTSDGKLTAGGTELETLKSVTNESAAGGNSNNGGAEIERAKDSSASSATRTVTADTETPVTYDNGYLPPPTLPWTTSTALALKAYGKWVLTIPGFLITLYGLNVVAWGGMLFLLLCNAAPAMCVPTCNDINSPRRIWIEIDSQILNALFCVTGFGLIPWRFRDWWWWGVWRLGYGKASWGATRADRKLYGLRVLAGINRGWFRLVGSQELPPLYPEHADPQNPQKPKKPKEKAAQATVRDELPSGIELNALPWPVYKTPDPPPTGKRASPTRHWKMDFVVWCNVANTFLQGCLSGFMWGLNRYDRPSWSTGLFVALACIVAAMGGLCMFLEGKAVKKIEGVPMESWKGDGWEADEEKRTGAMPGDATKAFEPPKK</sequence>
<proteinExistence type="predicted"/>
<keyword evidence="2" id="KW-1185">Reference proteome</keyword>
<organism evidence="1 2">
    <name type="scientific">Neofusicoccum parvum</name>
    <dbReference type="NCBI Taxonomy" id="310453"/>
    <lineage>
        <taxon>Eukaryota</taxon>
        <taxon>Fungi</taxon>
        <taxon>Dikarya</taxon>
        <taxon>Ascomycota</taxon>
        <taxon>Pezizomycotina</taxon>
        <taxon>Dothideomycetes</taxon>
        <taxon>Dothideomycetes incertae sedis</taxon>
        <taxon>Botryosphaeriales</taxon>
        <taxon>Botryosphaeriaceae</taxon>
        <taxon>Neofusicoccum</taxon>
    </lineage>
</organism>
<dbReference type="EMBL" id="BSXG01000043">
    <property type="protein sequence ID" value="GME28040.1"/>
    <property type="molecule type" value="Genomic_DNA"/>
</dbReference>
<comment type="caution">
    <text evidence="1">The sequence shown here is derived from an EMBL/GenBank/DDBJ whole genome shotgun (WGS) entry which is preliminary data.</text>
</comment>
<gene>
    <name evidence="1" type="primary">g5539</name>
    <name evidence="1" type="ORF">NpPPO83_00005539</name>
</gene>
<evidence type="ECO:0000313" key="1">
    <source>
        <dbReference type="EMBL" id="GME28040.1"/>
    </source>
</evidence>
<protein>
    <submittedName>
        <fullName evidence="1">Uncharacterized protein</fullName>
    </submittedName>
</protein>
<accession>A0ACB5S5G1</accession>
<dbReference type="Proteomes" id="UP001165186">
    <property type="component" value="Unassembled WGS sequence"/>
</dbReference>